<organism evidence="14 15">
    <name type="scientific">Diplodia intermedia</name>
    <dbReference type="NCBI Taxonomy" id="856260"/>
    <lineage>
        <taxon>Eukaryota</taxon>
        <taxon>Fungi</taxon>
        <taxon>Dikarya</taxon>
        <taxon>Ascomycota</taxon>
        <taxon>Pezizomycotina</taxon>
        <taxon>Dothideomycetes</taxon>
        <taxon>Dothideomycetes incertae sedis</taxon>
        <taxon>Botryosphaeriales</taxon>
        <taxon>Botryosphaeriaceae</taxon>
        <taxon>Diplodia</taxon>
    </lineage>
</organism>
<evidence type="ECO:0000256" key="6">
    <source>
        <dbReference type="ARBA" id="ARBA00022806"/>
    </source>
</evidence>
<evidence type="ECO:0000313" key="15">
    <source>
        <dbReference type="Proteomes" id="UP001521184"/>
    </source>
</evidence>
<proteinExistence type="inferred from homology"/>
<evidence type="ECO:0000256" key="10">
    <source>
        <dbReference type="SAM" id="MobiDB-lite"/>
    </source>
</evidence>
<evidence type="ECO:0000256" key="8">
    <source>
        <dbReference type="ARBA" id="ARBA00022840"/>
    </source>
</evidence>
<dbReference type="PROSITE" id="PS51194">
    <property type="entry name" value="HELICASE_CTER"/>
    <property type="match status" value="1"/>
</dbReference>
<dbReference type="InterPro" id="IPR001841">
    <property type="entry name" value="Znf_RING"/>
</dbReference>
<reference evidence="14 15" key="1">
    <citation type="journal article" date="2023" name="Plant Dis.">
        <title>First Report of Diplodia intermedia Causing Canker and Dieback Diseases on Apple Trees in Canada.</title>
        <authorList>
            <person name="Ellouze W."/>
            <person name="Ilyukhin E."/>
            <person name="Sulman M."/>
            <person name="Ali S."/>
        </authorList>
    </citation>
    <scope>NUCLEOTIDE SEQUENCE [LARGE SCALE GENOMIC DNA]</scope>
    <source>
        <strain evidence="14 15">M45-28</strain>
    </source>
</reference>
<evidence type="ECO:0000256" key="5">
    <source>
        <dbReference type="ARBA" id="ARBA00022801"/>
    </source>
</evidence>
<feature type="compositionally biased region" description="Acidic residues" evidence="10">
    <location>
        <begin position="69"/>
        <end position="78"/>
    </location>
</feature>
<feature type="compositionally biased region" description="Basic and acidic residues" evidence="10">
    <location>
        <begin position="320"/>
        <end position="332"/>
    </location>
</feature>
<dbReference type="PROSITE" id="PS50089">
    <property type="entry name" value="ZF_RING_2"/>
    <property type="match status" value="1"/>
</dbReference>
<dbReference type="Pfam" id="PF00271">
    <property type="entry name" value="Helicase_C"/>
    <property type="match status" value="1"/>
</dbReference>
<dbReference type="InterPro" id="IPR001650">
    <property type="entry name" value="Helicase_C-like"/>
</dbReference>
<dbReference type="InterPro" id="IPR049730">
    <property type="entry name" value="SNF2/RAD54-like_C"/>
</dbReference>
<dbReference type="InterPro" id="IPR013083">
    <property type="entry name" value="Znf_RING/FYVE/PHD"/>
</dbReference>
<evidence type="ECO:0000256" key="2">
    <source>
        <dbReference type="ARBA" id="ARBA00022723"/>
    </source>
</evidence>
<dbReference type="Gene3D" id="3.40.50.300">
    <property type="entry name" value="P-loop containing nucleotide triphosphate hydrolases"/>
    <property type="match status" value="1"/>
</dbReference>
<dbReference type="CDD" id="cd18793">
    <property type="entry name" value="SF2_C_SNF"/>
    <property type="match status" value="1"/>
</dbReference>
<evidence type="ECO:0000259" key="12">
    <source>
        <dbReference type="PROSITE" id="PS51192"/>
    </source>
</evidence>
<evidence type="ECO:0000259" key="11">
    <source>
        <dbReference type="PROSITE" id="PS50089"/>
    </source>
</evidence>
<dbReference type="Gene3D" id="3.40.50.10810">
    <property type="entry name" value="Tandem AAA-ATPase domain"/>
    <property type="match status" value="1"/>
</dbReference>
<feature type="region of interest" description="Disordered" evidence="10">
    <location>
        <begin position="835"/>
        <end position="860"/>
    </location>
</feature>
<feature type="compositionally biased region" description="Low complexity" evidence="10">
    <location>
        <begin position="102"/>
        <end position="124"/>
    </location>
</feature>
<dbReference type="InterPro" id="IPR038718">
    <property type="entry name" value="SNF2-like_sf"/>
</dbReference>
<evidence type="ECO:0000256" key="4">
    <source>
        <dbReference type="ARBA" id="ARBA00022771"/>
    </source>
</evidence>
<keyword evidence="15" id="KW-1185">Reference proteome</keyword>
<dbReference type="InterPro" id="IPR000330">
    <property type="entry name" value="SNF2_N"/>
</dbReference>
<feature type="compositionally biased region" description="Polar residues" evidence="10">
    <location>
        <begin position="363"/>
        <end position="376"/>
    </location>
</feature>
<feature type="region of interest" description="Disordered" evidence="10">
    <location>
        <begin position="236"/>
        <end position="376"/>
    </location>
</feature>
<dbReference type="PANTHER" id="PTHR45626:SF17">
    <property type="entry name" value="HELICASE-LIKE TRANSCRIPTION FACTOR"/>
    <property type="match status" value="1"/>
</dbReference>
<gene>
    <name evidence="14" type="ORF">SLS58_004690</name>
</gene>
<dbReference type="PROSITE" id="PS00518">
    <property type="entry name" value="ZF_RING_1"/>
    <property type="match status" value="1"/>
</dbReference>
<dbReference type="InterPro" id="IPR027417">
    <property type="entry name" value="P-loop_NTPase"/>
</dbReference>
<keyword evidence="7" id="KW-0862">Zinc</keyword>
<dbReference type="PROSITE" id="PS51192">
    <property type="entry name" value="HELICASE_ATP_BIND_1"/>
    <property type="match status" value="1"/>
</dbReference>
<evidence type="ECO:0000256" key="7">
    <source>
        <dbReference type="ARBA" id="ARBA00022833"/>
    </source>
</evidence>
<dbReference type="SUPFAM" id="SSF52540">
    <property type="entry name" value="P-loop containing nucleoside triphosphate hydrolases"/>
    <property type="match status" value="2"/>
</dbReference>
<dbReference type="Proteomes" id="UP001521184">
    <property type="component" value="Unassembled WGS sequence"/>
</dbReference>
<feature type="compositionally biased region" description="Basic and acidic residues" evidence="10">
    <location>
        <begin position="87"/>
        <end position="101"/>
    </location>
</feature>
<feature type="compositionally biased region" description="Basic residues" evidence="10">
    <location>
        <begin position="337"/>
        <end position="349"/>
    </location>
</feature>
<evidence type="ECO:0000313" key="14">
    <source>
        <dbReference type="EMBL" id="KAL1643675.1"/>
    </source>
</evidence>
<evidence type="ECO:0000256" key="1">
    <source>
        <dbReference type="ARBA" id="ARBA00007025"/>
    </source>
</evidence>
<keyword evidence="3" id="KW-0547">Nucleotide-binding</keyword>
<feature type="domain" description="Helicase ATP-binding" evidence="12">
    <location>
        <begin position="479"/>
        <end position="675"/>
    </location>
</feature>
<comment type="caution">
    <text evidence="14">The sequence shown here is derived from an EMBL/GenBank/DDBJ whole genome shotgun (WGS) entry which is preliminary data.</text>
</comment>
<protein>
    <recommendedName>
        <fullName evidence="16">Dna repair protein rad5</fullName>
    </recommendedName>
</protein>
<keyword evidence="2" id="KW-0479">Metal-binding</keyword>
<evidence type="ECO:0000259" key="13">
    <source>
        <dbReference type="PROSITE" id="PS51194"/>
    </source>
</evidence>
<dbReference type="Pfam" id="PF00176">
    <property type="entry name" value="SNF2-rel_dom"/>
    <property type="match status" value="1"/>
</dbReference>
<comment type="similarity">
    <text evidence="1">Belongs to the SNF2/RAD54 helicase family.</text>
</comment>
<dbReference type="SMART" id="SM00490">
    <property type="entry name" value="HELICc"/>
    <property type="match status" value="1"/>
</dbReference>
<dbReference type="EMBL" id="JAKEKT020000026">
    <property type="protein sequence ID" value="KAL1643675.1"/>
    <property type="molecule type" value="Genomic_DNA"/>
</dbReference>
<feature type="domain" description="RING-type" evidence="11">
    <location>
        <begin position="896"/>
        <end position="941"/>
    </location>
</feature>
<dbReference type="InterPro" id="IPR017907">
    <property type="entry name" value="Znf_RING_CS"/>
</dbReference>
<feature type="compositionally biased region" description="Basic and acidic residues" evidence="10">
    <location>
        <begin position="1"/>
        <end position="10"/>
    </location>
</feature>
<evidence type="ECO:0000256" key="9">
    <source>
        <dbReference type="PROSITE-ProRule" id="PRU00175"/>
    </source>
</evidence>
<feature type="compositionally biased region" description="Basic and acidic residues" evidence="10">
    <location>
        <begin position="236"/>
        <end position="253"/>
    </location>
</feature>
<dbReference type="InterPro" id="IPR050628">
    <property type="entry name" value="SNF2_RAD54_helicase_TF"/>
</dbReference>
<dbReference type="SMART" id="SM00487">
    <property type="entry name" value="DEXDc"/>
    <property type="match status" value="1"/>
</dbReference>
<name>A0ABR3TSN1_9PEZI</name>
<keyword evidence="4 9" id="KW-0863">Zinc-finger</keyword>
<dbReference type="Gene3D" id="3.30.40.10">
    <property type="entry name" value="Zinc/RING finger domain, C3HC4 (zinc finger)"/>
    <property type="match status" value="1"/>
</dbReference>
<dbReference type="InterPro" id="IPR014001">
    <property type="entry name" value="Helicase_ATP-bd"/>
</dbReference>
<keyword evidence="6" id="KW-0347">Helicase</keyword>
<feature type="region of interest" description="Disordered" evidence="10">
    <location>
        <begin position="1"/>
        <end position="206"/>
    </location>
</feature>
<dbReference type="CDD" id="cd18008">
    <property type="entry name" value="DEXDc_SHPRH-like"/>
    <property type="match status" value="1"/>
</dbReference>
<keyword evidence="5" id="KW-0378">Hydrolase</keyword>
<keyword evidence="8" id="KW-0067">ATP-binding</keyword>
<dbReference type="SUPFAM" id="SSF57850">
    <property type="entry name" value="RING/U-box"/>
    <property type="match status" value="1"/>
</dbReference>
<accession>A0ABR3TSN1</accession>
<dbReference type="PANTHER" id="PTHR45626">
    <property type="entry name" value="TRANSCRIPTION TERMINATION FACTOR 2-RELATED"/>
    <property type="match status" value="1"/>
</dbReference>
<evidence type="ECO:0000256" key="3">
    <source>
        <dbReference type="ARBA" id="ARBA00022741"/>
    </source>
</evidence>
<evidence type="ECO:0008006" key="16">
    <source>
        <dbReference type="Google" id="ProtNLM"/>
    </source>
</evidence>
<sequence>MSDPQIKADPEGSPFIGPPRPSEVGSSRETAIDVDEYEVHVKEEPEGDPELPESQYRDLGYDKASPITIDDDDDDDILQDQMMVSRTDQEDQRSNRQEERSPSAAAPQAPLAPIAAPEAPIAPEGGHSPQFGNSLLSNPARRPERRNLQQMRLLRKRLKSSINNDGYGPVYGAPPSLGPSNDAIPGPSGDAPAVRQEQPASTGLTSFEQAKIEYEAKQANGTSTFEDDVEFIRITNEEKARTNQAAEDARYIEDGGTMGSEDYSASQGDSDDGLFVNQSPAPRRRGKNNNSTWPGQSDGEDISDVREGPSLALAGGIDAAEEKPEELPREEVEGGSSKRKRAATKKRAKKGEDSRKRKRNERPQSPQQETSNNGVRTLGSLMQTDVFRDQEANQNAPALPDITDTRKSEALKKLLASVPENQRKRAITDRNELVKASKKFSHRAARPDGCGGWKITGMLTSLQNHQLIGAGFMRDRERGGEDDKPHGGICADAMGLGKTLEMIANIINGRPRKPKPGERKTTLIVLPATLVTQWYDELAKHVDPRQRLQILIWKAGNRFETPNLTEALGRFDIVLTTYYEVQQSYPKTEIPLKLQTSEEKNRWWKEHFEENKGPLHRVEWRRVVLDEAQAIKNFRSRTSLACRALVSTYRWALSGTPILNSPLELYPYFKFLEVPYTGSFRVFKSNYYNDGGRQEPLERLSIMVSRFMIRRTHKDTLFGAPIVRLPKASDRVHWVRFNDLEQAIYEIVHRRMVARVNSFAQENTLQRNYRNVLTMLLRLRQMTGNVLLVEVVMKDLLEREDHEKIRELAEMEVTGDATRQAQMVALRKILAKPMPPLSEGDDEGTPVAEQPGFLDDVPDDRVGTGGAHGRTFNFGKYLQDLRKGRDWEMLKKRTLCVMCHQPPEVPYVTACYHIYCRECLEMVQHDSAARGEAHCRCTQCQCEYSWAHPCDEFDLDSIMSDVDDADINAHAPPVSKWRKKKNNVDESSVTRSWIQKNGAVLPSAKTIAVKAQILNWLEADPDAKIIVYTQFISMIQILKKVCEMEEWTFQEYTGQMSIATRDKALESFKKNNTSILLASLKCGGLGLNITAAKHVISVDPWWNSALEQQAFCRVFRIGQTEETTMSRFVVAGTIDEKLINMQDAKKEQIDRVMGDSSAQHENLTMDQLMNLFGPVEQDEQGRSFVIVEDQDTLPRFNADSEDEGDED</sequence>
<feature type="domain" description="Helicase C-terminal" evidence="13">
    <location>
        <begin position="1009"/>
        <end position="1157"/>
    </location>
</feature>